<protein>
    <submittedName>
        <fullName evidence="2">AhpC/TSA family protein</fullName>
    </submittedName>
</protein>
<evidence type="ECO:0000259" key="1">
    <source>
        <dbReference type="PROSITE" id="PS51352"/>
    </source>
</evidence>
<organism evidence="2 3">
    <name type="scientific">Jannaschia aquimarina</name>
    <dbReference type="NCBI Taxonomy" id="935700"/>
    <lineage>
        <taxon>Bacteria</taxon>
        <taxon>Pseudomonadati</taxon>
        <taxon>Pseudomonadota</taxon>
        <taxon>Alphaproteobacteria</taxon>
        <taxon>Rhodobacterales</taxon>
        <taxon>Roseobacteraceae</taxon>
        <taxon>Jannaschia</taxon>
    </lineage>
</organism>
<feature type="domain" description="Thioredoxin" evidence="1">
    <location>
        <begin position="15"/>
        <end position="160"/>
    </location>
</feature>
<dbReference type="PROSITE" id="PS51352">
    <property type="entry name" value="THIOREDOXIN_2"/>
    <property type="match status" value="1"/>
</dbReference>
<dbReference type="InterPro" id="IPR047262">
    <property type="entry name" value="PRX-like1"/>
</dbReference>
<evidence type="ECO:0000313" key="3">
    <source>
        <dbReference type="Proteomes" id="UP000032232"/>
    </source>
</evidence>
<dbReference type="RefSeq" id="WP_236687908.1">
    <property type="nucleotide sequence ID" value="NZ_FZPF01000001.1"/>
</dbReference>
<evidence type="ECO:0000313" key="2">
    <source>
        <dbReference type="EMBL" id="KIT14197.1"/>
    </source>
</evidence>
<dbReference type="InterPro" id="IPR036249">
    <property type="entry name" value="Thioredoxin-like_sf"/>
</dbReference>
<dbReference type="Proteomes" id="UP000032232">
    <property type="component" value="Unassembled WGS sequence"/>
</dbReference>
<keyword evidence="3" id="KW-1185">Reference proteome</keyword>
<dbReference type="Pfam" id="PF00578">
    <property type="entry name" value="AhpC-TSA"/>
    <property type="match status" value="1"/>
</dbReference>
<sequence length="176" mass="18912">MDVRKPMALTETDAAALGTPCPDFALPDPRGRVWTRDEVSGPNGLVVAFICNHCPYVIRMIDGFASDLDMLGAEGVGAVCVMSNDWHSYPADAPERMGPFAETHGLAVPYVIDADQAFAREMGAVCTPDLFGFGPDLRLAYRGRHEDLVAAMRAIAGADPVPEQTPGMGCSIKWRS</sequence>
<dbReference type="STRING" id="935700.jaqu_39900"/>
<dbReference type="InterPro" id="IPR013766">
    <property type="entry name" value="Thioredoxin_domain"/>
</dbReference>
<dbReference type="PANTHER" id="PTHR43640:SF1">
    <property type="entry name" value="THIOREDOXIN-DEPENDENT PEROXIREDOXIN"/>
    <property type="match status" value="1"/>
</dbReference>
<proteinExistence type="predicted"/>
<dbReference type="SUPFAM" id="SSF52833">
    <property type="entry name" value="Thioredoxin-like"/>
    <property type="match status" value="1"/>
</dbReference>
<accession>A0A0D1CHM0</accession>
<dbReference type="PATRIC" id="fig|935700.4.peg.4113"/>
<dbReference type="PANTHER" id="PTHR43640">
    <property type="entry name" value="OS07G0260300 PROTEIN"/>
    <property type="match status" value="1"/>
</dbReference>
<dbReference type="CDD" id="cd02969">
    <property type="entry name" value="PRX_like1"/>
    <property type="match status" value="1"/>
</dbReference>
<dbReference type="Gene3D" id="3.40.30.10">
    <property type="entry name" value="Glutaredoxin"/>
    <property type="match status" value="1"/>
</dbReference>
<dbReference type="AlphaFoldDB" id="A0A0D1CHM0"/>
<comment type="caution">
    <text evidence="2">The sequence shown here is derived from an EMBL/GenBank/DDBJ whole genome shotgun (WGS) entry which is preliminary data.</text>
</comment>
<reference evidence="2 3" key="1">
    <citation type="submission" date="2015-02" db="EMBL/GenBank/DDBJ databases">
        <title>Genome Sequence of Jannaschia aquimarina DSM28248, a member of the Roseobacter clade.</title>
        <authorList>
            <person name="Voget S."/>
            <person name="Daniel R."/>
        </authorList>
    </citation>
    <scope>NUCLEOTIDE SEQUENCE [LARGE SCALE GENOMIC DNA]</scope>
    <source>
        <strain evidence="2 3">GSW-M26</strain>
    </source>
</reference>
<dbReference type="GO" id="GO:0016491">
    <property type="term" value="F:oxidoreductase activity"/>
    <property type="evidence" value="ECO:0007669"/>
    <property type="project" value="InterPro"/>
</dbReference>
<dbReference type="GO" id="GO:0016209">
    <property type="term" value="F:antioxidant activity"/>
    <property type="evidence" value="ECO:0007669"/>
    <property type="project" value="InterPro"/>
</dbReference>
<gene>
    <name evidence="2" type="ORF">jaqu_39900</name>
</gene>
<dbReference type="EMBL" id="JYFE01000081">
    <property type="protein sequence ID" value="KIT14197.1"/>
    <property type="molecule type" value="Genomic_DNA"/>
</dbReference>
<dbReference type="InterPro" id="IPR000866">
    <property type="entry name" value="AhpC/TSA"/>
</dbReference>
<name>A0A0D1CHM0_9RHOB</name>